<gene>
    <name evidence="2" type="ORF">EYF80_024669</name>
</gene>
<sequence length="189" mass="19757">MALFTELRGHGVTAERVVPSSLLGPARALSAVIWPDVELMADRPDTLSDSVCLGACPPELIGGGFRPPPVQGAGSDSSLGSESSSLTDMPILLGWSIGPGCVRCLLPGGSGSCNGPADAEALEMAMSEHASAAILFEERATRHPYASLRDCVGEREQLDGIKGGNEGVVAVKNEGTEDKRGEIKRHHRE</sequence>
<keyword evidence="3" id="KW-1185">Reference proteome</keyword>
<name>A0A4Z2HHP6_9TELE</name>
<organism evidence="2 3">
    <name type="scientific">Liparis tanakae</name>
    <name type="common">Tanaka's snailfish</name>
    <dbReference type="NCBI Taxonomy" id="230148"/>
    <lineage>
        <taxon>Eukaryota</taxon>
        <taxon>Metazoa</taxon>
        <taxon>Chordata</taxon>
        <taxon>Craniata</taxon>
        <taxon>Vertebrata</taxon>
        <taxon>Euteleostomi</taxon>
        <taxon>Actinopterygii</taxon>
        <taxon>Neopterygii</taxon>
        <taxon>Teleostei</taxon>
        <taxon>Neoteleostei</taxon>
        <taxon>Acanthomorphata</taxon>
        <taxon>Eupercaria</taxon>
        <taxon>Perciformes</taxon>
        <taxon>Cottioidei</taxon>
        <taxon>Cottales</taxon>
        <taxon>Liparidae</taxon>
        <taxon>Liparis</taxon>
    </lineage>
</organism>
<dbReference type="Proteomes" id="UP000314294">
    <property type="component" value="Unassembled WGS sequence"/>
</dbReference>
<feature type="region of interest" description="Disordered" evidence="1">
    <location>
        <begin position="64"/>
        <end position="85"/>
    </location>
</feature>
<dbReference type="AlphaFoldDB" id="A0A4Z2HHP6"/>
<protein>
    <submittedName>
        <fullName evidence="2">Uncharacterized protein</fullName>
    </submittedName>
</protein>
<feature type="region of interest" description="Disordered" evidence="1">
    <location>
        <begin position="162"/>
        <end position="189"/>
    </location>
</feature>
<proteinExistence type="predicted"/>
<comment type="caution">
    <text evidence="2">The sequence shown here is derived from an EMBL/GenBank/DDBJ whole genome shotgun (WGS) entry which is preliminary data.</text>
</comment>
<dbReference type="EMBL" id="SRLO01000241">
    <property type="protein sequence ID" value="TNN65060.1"/>
    <property type="molecule type" value="Genomic_DNA"/>
</dbReference>
<feature type="compositionally biased region" description="Low complexity" evidence="1">
    <location>
        <begin position="74"/>
        <end position="85"/>
    </location>
</feature>
<evidence type="ECO:0000256" key="1">
    <source>
        <dbReference type="SAM" id="MobiDB-lite"/>
    </source>
</evidence>
<reference evidence="2 3" key="1">
    <citation type="submission" date="2019-03" db="EMBL/GenBank/DDBJ databases">
        <title>First draft genome of Liparis tanakae, snailfish: a comprehensive survey of snailfish specific genes.</title>
        <authorList>
            <person name="Kim W."/>
            <person name="Song I."/>
            <person name="Jeong J.-H."/>
            <person name="Kim D."/>
            <person name="Kim S."/>
            <person name="Ryu S."/>
            <person name="Song J.Y."/>
            <person name="Lee S.K."/>
        </authorList>
    </citation>
    <scope>NUCLEOTIDE SEQUENCE [LARGE SCALE GENOMIC DNA]</scope>
    <source>
        <tissue evidence="2">Muscle</tissue>
    </source>
</reference>
<evidence type="ECO:0000313" key="3">
    <source>
        <dbReference type="Proteomes" id="UP000314294"/>
    </source>
</evidence>
<evidence type="ECO:0000313" key="2">
    <source>
        <dbReference type="EMBL" id="TNN65060.1"/>
    </source>
</evidence>
<accession>A0A4Z2HHP6</accession>